<dbReference type="AlphaFoldDB" id="A0AA39KXZ2"/>
<feature type="binding site" evidence="9">
    <location>
        <begin position="153"/>
        <end position="160"/>
    </location>
    <ligand>
        <name>ATP</name>
        <dbReference type="ChEBI" id="CHEBI:30616"/>
    </ligand>
</feature>
<keyword evidence="2" id="KW-0493">Microtubule</keyword>
<keyword evidence="3 9" id="KW-0547">Nucleotide-binding</keyword>
<evidence type="ECO:0000256" key="3">
    <source>
        <dbReference type="ARBA" id="ARBA00022741"/>
    </source>
</evidence>
<evidence type="ECO:0000256" key="5">
    <source>
        <dbReference type="ARBA" id="ARBA00023054"/>
    </source>
</evidence>
<evidence type="ECO:0000256" key="7">
    <source>
        <dbReference type="ARBA" id="ARBA00023212"/>
    </source>
</evidence>
<evidence type="ECO:0000256" key="8">
    <source>
        <dbReference type="ARBA" id="ARBA00060769"/>
    </source>
</evidence>
<sequence>MVMNKRDLDKAFSPNKIKRFGKHGSGVNQFKPSTSGSTSKNLHSDESSTSIKVIVRVRPPNEREQQDNYRTVVKVVDDKMMIFDPKEEENPFFYHGVAQKGRDLLKKQNKELQFMFDHVFNMHCSNDEVFEGTTKEIIFDLLEGYNCSVFAYGATGAGKTHTMLGKENDPGITYRTMAELFCQIESQSELRDFNLGVTYLEIYNENVQDLLHKTGPLALREDGRAGVVVANLKIITIKSAEELLSLLAQGNRNRTQHPTDSNAESSRSHAVFQVYVNITNKLDGQVKQVKLSMIDLAGSERASATGCKGARFKEGANINKSLLALGNCINNLAEGVKHIPYRDSKLTRLLKDSLGGNCRTVMIANIGPSSLSYEDTYNTLRYANRAKKIKTHMKKNIISCEMHVTGYIKLVEEQKKEINLLKQKLLTMESRTIPRNNISPDSDGQSEENKKELRDMRDRLSEIFEKRRVLNDKVLSLQSTDKILCCRIQYKIAADKRLQNLTTSFNSLVENQNASGKSRVNKSLLHFRRQRDVVKLQMQQVWNELCDVEGDITTLNVEIKSKSMTEKLSDTYASHKSTLDNLRLQHQYDHARKVCSLQQCEMESLDTIARTMSGTLQTYYTMMCGYGTVTDKMDMEFRQLVKSLEGVRNIKWADADIGTSQDSYSLTCLSIDELNDPINNEMPIHSSFLDEDSPITPSAQNNIANKTFDGTPSVDRESEVKAEIHNSTVTIDESELISDNVDNKMIEPIRTLEINVNDLNNTFKLMENKAKKRLNDKTTISGKTPVKQFKKISPKTKTLTINGIGGKENKITSKPAIPMMSAKSVAILNKLKTDRSKFSSHISSASFDSTGSSNNSSNINNSDSTLKAMKSKERRGLMTTHPYQKSITKPKINTVPQSSRVPW</sequence>
<dbReference type="GO" id="GO:0008017">
    <property type="term" value="F:microtubule binding"/>
    <property type="evidence" value="ECO:0007669"/>
    <property type="project" value="InterPro"/>
</dbReference>
<evidence type="ECO:0000256" key="4">
    <source>
        <dbReference type="ARBA" id="ARBA00022840"/>
    </source>
</evidence>
<dbReference type="GO" id="GO:0003777">
    <property type="term" value="F:microtubule motor activity"/>
    <property type="evidence" value="ECO:0007669"/>
    <property type="project" value="InterPro"/>
</dbReference>
<dbReference type="FunFam" id="3.40.850.10:FF:000054">
    <property type="entry name" value="Kinesin-like protein"/>
    <property type="match status" value="1"/>
</dbReference>
<proteinExistence type="inferred from homology"/>
<dbReference type="Pfam" id="PF00225">
    <property type="entry name" value="Kinesin"/>
    <property type="match status" value="1"/>
</dbReference>
<evidence type="ECO:0000259" key="11">
    <source>
        <dbReference type="PROSITE" id="PS50067"/>
    </source>
</evidence>
<evidence type="ECO:0000256" key="1">
    <source>
        <dbReference type="ARBA" id="ARBA00004245"/>
    </source>
</evidence>
<comment type="caution">
    <text evidence="12">The sequence shown here is derived from an EMBL/GenBank/DDBJ whole genome shotgun (WGS) entry which is preliminary data.</text>
</comment>
<accession>A0AA39KXZ2</accession>
<comment type="subcellular location">
    <subcellularLocation>
        <location evidence="1">Cytoplasm</location>
        <location evidence="1">Cytoskeleton</location>
    </subcellularLocation>
</comment>
<keyword evidence="13" id="KW-1185">Reference proteome</keyword>
<organism evidence="12 13">
    <name type="scientific">Microctonus aethiopoides</name>
    <dbReference type="NCBI Taxonomy" id="144406"/>
    <lineage>
        <taxon>Eukaryota</taxon>
        <taxon>Metazoa</taxon>
        <taxon>Ecdysozoa</taxon>
        <taxon>Arthropoda</taxon>
        <taxon>Hexapoda</taxon>
        <taxon>Insecta</taxon>
        <taxon>Pterygota</taxon>
        <taxon>Neoptera</taxon>
        <taxon>Endopterygota</taxon>
        <taxon>Hymenoptera</taxon>
        <taxon>Apocrita</taxon>
        <taxon>Ichneumonoidea</taxon>
        <taxon>Braconidae</taxon>
        <taxon>Euphorinae</taxon>
        <taxon>Microctonus</taxon>
    </lineage>
</organism>
<dbReference type="InterPro" id="IPR036961">
    <property type="entry name" value="Kinesin_motor_dom_sf"/>
</dbReference>
<keyword evidence="4 9" id="KW-0067">ATP-binding</keyword>
<dbReference type="CDD" id="cd01370">
    <property type="entry name" value="KISc_KIP3_like"/>
    <property type="match status" value="1"/>
</dbReference>
<dbReference type="EMBL" id="JAQQBS010000001">
    <property type="protein sequence ID" value="KAK0177879.1"/>
    <property type="molecule type" value="Genomic_DNA"/>
</dbReference>
<dbReference type="SMART" id="SM00129">
    <property type="entry name" value="KISc"/>
    <property type="match status" value="1"/>
</dbReference>
<dbReference type="InterPro" id="IPR027417">
    <property type="entry name" value="P-loop_NTPase"/>
</dbReference>
<feature type="compositionally biased region" description="Polar residues" evidence="10">
    <location>
        <begin position="26"/>
        <end position="47"/>
    </location>
</feature>
<dbReference type="SUPFAM" id="SSF52540">
    <property type="entry name" value="P-loop containing nucleoside triphosphate hydrolases"/>
    <property type="match status" value="1"/>
</dbReference>
<dbReference type="Proteomes" id="UP001168990">
    <property type="component" value="Unassembled WGS sequence"/>
</dbReference>
<dbReference type="InterPro" id="IPR001752">
    <property type="entry name" value="Kinesin_motor_dom"/>
</dbReference>
<dbReference type="PANTHER" id="PTHR47968:SF65">
    <property type="entry name" value="KINESIN MOTOR DOMAIN-CONTAINING PROTEIN"/>
    <property type="match status" value="1"/>
</dbReference>
<reference evidence="12" key="1">
    <citation type="journal article" date="2023" name="bioRxiv">
        <title>Scaffold-level genome assemblies of two parasitoid biocontrol wasps reveal the parthenogenesis mechanism and an associated novel virus.</title>
        <authorList>
            <person name="Inwood S."/>
            <person name="Skelly J."/>
            <person name="Guhlin J."/>
            <person name="Harrop T."/>
            <person name="Goldson S."/>
            <person name="Dearden P."/>
        </authorList>
    </citation>
    <scope>NUCLEOTIDE SEQUENCE</scope>
    <source>
        <strain evidence="12">Irish</strain>
        <tissue evidence="12">Whole body</tissue>
    </source>
</reference>
<dbReference type="GO" id="GO:0007018">
    <property type="term" value="P:microtubule-based movement"/>
    <property type="evidence" value="ECO:0007669"/>
    <property type="project" value="InterPro"/>
</dbReference>
<name>A0AA39KXZ2_9HYME</name>
<keyword evidence="7" id="KW-0206">Cytoskeleton</keyword>
<protein>
    <recommendedName>
        <fullName evidence="11">Kinesin motor domain-containing protein</fullName>
    </recommendedName>
</protein>
<dbReference type="InterPro" id="IPR027640">
    <property type="entry name" value="Kinesin-like_fam"/>
</dbReference>
<evidence type="ECO:0000256" key="2">
    <source>
        <dbReference type="ARBA" id="ARBA00022701"/>
    </source>
</evidence>
<gene>
    <name evidence="12" type="ORF">PV328_001884</name>
</gene>
<feature type="compositionally biased region" description="Polar residues" evidence="10">
    <location>
        <begin position="894"/>
        <end position="903"/>
    </location>
</feature>
<evidence type="ECO:0000313" key="12">
    <source>
        <dbReference type="EMBL" id="KAK0177879.1"/>
    </source>
</evidence>
<dbReference type="PRINTS" id="PR00380">
    <property type="entry name" value="KINESINHEAVY"/>
</dbReference>
<dbReference type="GO" id="GO:0005874">
    <property type="term" value="C:microtubule"/>
    <property type="evidence" value="ECO:0007669"/>
    <property type="project" value="UniProtKB-KW"/>
</dbReference>
<evidence type="ECO:0000313" key="13">
    <source>
        <dbReference type="Proteomes" id="UP001168990"/>
    </source>
</evidence>
<feature type="region of interest" description="Disordered" evidence="10">
    <location>
        <begin position="13"/>
        <end position="47"/>
    </location>
</feature>
<dbReference type="PANTHER" id="PTHR47968">
    <property type="entry name" value="CENTROMERE PROTEIN E"/>
    <property type="match status" value="1"/>
</dbReference>
<evidence type="ECO:0000256" key="10">
    <source>
        <dbReference type="SAM" id="MobiDB-lite"/>
    </source>
</evidence>
<feature type="domain" description="Kinesin motor" evidence="11">
    <location>
        <begin position="50"/>
        <end position="389"/>
    </location>
</feature>
<keyword evidence="6 9" id="KW-0505">Motor protein</keyword>
<feature type="region of interest" description="Disordered" evidence="10">
    <location>
        <begin position="432"/>
        <end position="453"/>
    </location>
</feature>
<dbReference type="PROSITE" id="PS50067">
    <property type="entry name" value="KINESIN_MOTOR_2"/>
    <property type="match status" value="1"/>
</dbReference>
<reference evidence="12" key="2">
    <citation type="submission" date="2023-03" db="EMBL/GenBank/DDBJ databases">
        <authorList>
            <person name="Inwood S.N."/>
            <person name="Skelly J.G."/>
            <person name="Guhlin J."/>
            <person name="Harrop T.W.R."/>
            <person name="Goldson S.G."/>
            <person name="Dearden P.K."/>
        </authorList>
    </citation>
    <scope>NUCLEOTIDE SEQUENCE</scope>
    <source>
        <strain evidence="12">Irish</strain>
        <tissue evidence="12">Whole body</tissue>
    </source>
</reference>
<dbReference type="Gene3D" id="3.40.850.10">
    <property type="entry name" value="Kinesin motor domain"/>
    <property type="match status" value="1"/>
</dbReference>
<evidence type="ECO:0000256" key="6">
    <source>
        <dbReference type="ARBA" id="ARBA00023175"/>
    </source>
</evidence>
<keyword evidence="7" id="KW-0963">Cytoplasm</keyword>
<feature type="compositionally biased region" description="Polar residues" evidence="10">
    <location>
        <begin position="432"/>
        <end position="443"/>
    </location>
</feature>
<comment type="similarity">
    <text evidence="8">Belongs to the TRAFAC class myosin-kinesin ATPase superfamily. Kinesin family. KIN-8 subfamily.</text>
</comment>
<feature type="region of interest" description="Disordered" evidence="10">
    <location>
        <begin position="842"/>
        <end position="903"/>
    </location>
</feature>
<dbReference type="GO" id="GO:0005524">
    <property type="term" value="F:ATP binding"/>
    <property type="evidence" value="ECO:0007669"/>
    <property type="project" value="UniProtKB-UniRule"/>
</dbReference>
<feature type="compositionally biased region" description="Low complexity" evidence="10">
    <location>
        <begin position="842"/>
        <end position="864"/>
    </location>
</feature>
<evidence type="ECO:0000256" key="9">
    <source>
        <dbReference type="PROSITE-ProRule" id="PRU00283"/>
    </source>
</evidence>
<keyword evidence="5" id="KW-0175">Coiled coil</keyword>